<evidence type="ECO:0000256" key="1">
    <source>
        <dbReference type="ARBA" id="ARBA00001957"/>
    </source>
</evidence>
<dbReference type="GO" id="GO:0005737">
    <property type="term" value="C:cytoplasm"/>
    <property type="evidence" value="ECO:0007669"/>
    <property type="project" value="TreeGrafter"/>
</dbReference>
<reference evidence="5 6" key="1">
    <citation type="submission" date="2016-07" db="EMBL/GenBank/DDBJ databases">
        <title>Complete genome sequence of the Lentzea guizhouensis DHS C013.</title>
        <authorList>
            <person name="Cao C."/>
        </authorList>
    </citation>
    <scope>NUCLEOTIDE SEQUENCE [LARGE SCALE GENOMIC DNA]</scope>
    <source>
        <strain evidence="5 6">DHS C013</strain>
    </source>
</reference>
<dbReference type="SUPFAM" id="SSF47336">
    <property type="entry name" value="ACP-like"/>
    <property type="match status" value="1"/>
</dbReference>
<dbReference type="Gene3D" id="3.30.559.10">
    <property type="entry name" value="Chloramphenicol acetyltransferase-like domain"/>
    <property type="match status" value="1"/>
</dbReference>
<dbReference type="InterPro" id="IPR029058">
    <property type="entry name" value="AB_hydrolase_fold"/>
</dbReference>
<dbReference type="Gene3D" id="3.30.559.30">
    <property type="entry name" value="Nonribosomal peptide synthetase, condensation domain"/>
    <property type="match status" value="1"/>
</dbReference>
<organism evidence="5 6">
    <name type="scientific">Lentzea guizhouensis</name>
    <dbReference type="NCBI Taxonomy" id="1586287"/>
    <lineage>
        <taxon>Bacteria</taxon>
        <taxon>Bacillati</taxon>
        <taxon>Actinomycetota</taxon>
        <taxon>Actinomycetes</taxon>
        <taxon>Pseudonocardiales</taxon>
        <taxon>Pseudonocardiaceae</taxon>
        <taxon>Lentzea</taxon>
    </lineage>
</organism>
<sequence length="749" mass="81816">MQESVWWIHQRARNKSLYNLTWRLLCDRPLDAERLRAAWQRLTDRHEALRTAVQRTGDDITLTVHDTRTARLHVVEVEENDEELARLIAEEVQEQPIDLADAPLARLTHVRVGDRHELLLTVHHIVLDGWAIQLLMAELSIAYEGGEFDSEPVPFTVYAAEQHEARAAGKWDKTIDHWRSTLDGATATTVAADRPGRFGVGAPGVVIRHMLSAEASAGVAALAKASFATPFAIMLAALEIVLARTAGNDISLGVVAANRMSVRDQALMGYTANLCVVRASIEDGDTIAQVVTRARDGLWQMFAHQHVPYPAVFAALPPATQASLTDASPLLVSYLGPIGFDLKLGDVGLTWLASPNRAARADMAMSFAEVDGGHRAELEYNTGRYDHDTVVRLLDDVDLVLRSDPSLTVGALPVHTRAVTGRAEAEVVEHQALPAGTEWNVIAEEWAALVEEPPTGPDADFFASGGHSLHVVRLLAAVRDRLDARVDIADWLVDPTPRRLVTQLQSTDEQTTPSTLVTVQDGPGTHLHLVHGAGGGVQDYRDLVAALPDDWRVTVSQEVEPLATLPMMARAYRTDLDLAGLRPDVLAGWSMGGQIVFEMAARDPEPPLLAVIDSTPPVDQNYPEGIEREWFQIFGRNLMASFGVEGEFTDTLVISARLARAGHQVPAHVLDERWAVFLRHAQASAAHRARGPQQTRAVVVAADLLDSQLDQWAGLTDATTHRIDADHYGVLRGEAARRLAVVLVDAAVQ</sequence>
<evidence type="ECO:0000313" key="5">
    <source>
        <dbReference type="EMBL" id="ANZ39066.1"/>
    </source>
</evidence>
<accession>A0A1B2HMY7</accession>
<dbReference type="GO" id="GO:0008610">
    <property type="term" value="P:lipid biosynthetic process"/>
    <property type="evidence" value="ECO:0007669"/>
    <property type="project" value="UniProtKB-ARBA"/>
</dbReference>
<dbReference type="GO" id="GO:0003824">
    <property type="term" value="F:catalytic activity"/>
    <property type="evidence" value="ECO:0007669"/>
    <property type="project" value="InterPro"/>
</dbReference>
<dbReference type="GO" id="GO:0043041">
    <property type="term" value="P:amino acid activation for nonribosomal peptide biosynthetic process"/>
    <property type="evidence" value="ECO:0007669"/>
    <property type="project" value="TreeGrafter"/>
</dbReference>
<dbReference type="InterPro" id="IPR009081">
    <property type="entry name" value="PP-bd_ACP"/>
</dbReference>
<dbReference type="InterPro" id="IPR001242">
    <property type="entry name" value="Condensation_dom"/>
</dbReference>
<gene>
    <name evidence="5" type="ORF">BBK82_26320</name>
</gene>
<dbReference type="EMBL" id="CP016793">
    <property type="protein sequence ID" value="ANZ39066.1"/>
    <property type="molecule type" value="Genomic_DNA"/>
</dbReference>
<dbReference type="Pfam" id="PF00975">
    <property type="entry name" value="Thioesterase"/>
    <property type="match status" value="1"/>
</dbReference>
<keyword evidence="2" id="KW-0596">Phosphopantetheine</keyword>
<comment type="cofactor">
    <cofactor evidence="1">
        <name>pantetheine 4'-phosphate</name>
        <dbReference type="ChEBI" id="CHEBI:47942"/>
    </cofactor>
</comment>
<dbReference type="InterPro" id="IPR001031">
    <property type="entry name" value="Thioesterase"/>
</dbReference>
<feature type="domain" description="Carrier" evidence="4">
    <location>
        <begin position="433"/>
        <end position="508"/>
    </location>
</feature>
<proteinExistence type="predicted"/>
<name>A0A1B2HMY7_9PSEU</name>
<evidence type="ECO:0000259" key="4">
    <source>
        <dbReference type="PROSITE" id="PS50075"/>
    </source>
</evidence>
<dbReference type="OrthoDB" id="3591373at2"/>
<dbReference type="KEGG" id="led:BBK82_26320"/>
<dbReference type="PROSITE" id="PS50075">
    <property type="entry name" value="CARRIER"/>
    <property type="match status" value="1"/>
</dbReference>
<dbReference type="GO" id="GO:0031177">
    <property type="term" value="F:phosphopantetheine binding"/>
    <property type="evidence" value="ECO:0007669"/>
    <property type="project" value="TreeGrafter"/>
</dbReference>
<evidence type="ECO:0000313" key="6">
    <source>
        <dbReference type="Proteomes" id="UP000093053"/>
    </source>
</evidence>
<dbReference type="Pfam" id="PF00550">
    <property type="entry name" value="PP-binding"/>
    <property type="match status" value="1"/>
</dbReference>
<evidence type="ECO:0000256" key="3">
    <source>
        <dbReference type="ARBA" id="ARBA00022553"/>
    </source>
</evidence>
<dbReference type="PANTHER" id="PTHR45527">
    <property type="entry name" value="NONRIBOSOMAL PEPTIDE SYNTHETASE"/>
    <property type="match status" value="1"/>
</dbReference>
<dbReference type="SUPFAM" id="SSF53474">
    <property type="entry name" value="alpha/beta-Hydrolases"/>
    <property type="match status" value="1"/>
</dbReference>
<dbReference type="InterPro" id="IPR036736">
    <property type="entry name" value="ACP-like_sf"/>
</dbReference>
<dbReference type="InterPro" id="IPR006162">
    <property type="entry name" value="Ppantetheine_attach_site"/>
</dbReference>
<keyword evidence="6" id="KW-1185">Reference proteome</keyword>
<dbReference type="AlphaFoldDB" id="A0A1B2HMY7"/>
<dbReference type="STRING" id="1586287.BBK82_26320"/>
<evidence type="ECO:0000256" key="2">
    <source>
        <dbReference type="ARBA" id="ARBA00022450"/>
    </source>
</evidence>
<dbReference type="Proteomes" id="UP000093053">
    <property type="component" value="Chromosome"/>
</dbReference>
<dbReference type="Gene3D" id="1.10.1200.10">
    <property type="entry name" value="ACP-like"/>
    <property type="match status" value="1"/>
</dbReference>
<keyword evidence="3" id="KW-0597">Phosphoprotein</keyword>
<protein>
    <recommendedName>
        <fullName evidence="4">Carrier domain-containing protein</fullName>
    </recommendedName>
</protein>
<dbReference type="Pfam" id="PF00668">
    <property type="entry name" value="Condensation"/>
    <property type="match status" value="1"/>
</dbReference>
<dbReference type="InterPro" id="IPR023213">
    <property type="entry name" value="CAT-like_dom_sf"/>
</dbReference>
<dbReference type="PANTHER" id="PTHR45527:SF1">
    <property type="entry name" value="FATTY ACID SYNTHASE"/>
    <property type="match status" value="1"/>
</dbReference>
<dbReference type="Gene3D" id="3.40.50.1820">
    <property type="entry name" value="alpha/beta hydrolase"/>
    <property type="match status" value="1"/>
</dbReference>
<dbReference type="SUPFAM" id="SSF52777">
    <property type="entry name" value="CoA-dependent acyltransferases"/>
    <property type="match status" value="2"/>
</dbReference>
<dbReference type="GO" id="GO:0044550">
    <property type="term" value="P:secondary metabolite biosynthetic process"/>
    <property type="evidence" value="ECO:0007669"/>
    <property type="project" value="TreeGrafter"/>
</dbReference>
<dbReference type="PROSITE" id="PS00012">
    <property type="entry name" value="PHOSPHOPANTETHEINE"/>
    <property type="match status" value="1"/>
</dbReference>